<dbReference type="OrthoDB" id="5785125at2"/>
<proteinExistence type="predicted"/>
<sequence length="67" mass="8099">MKQFGIYITLQANDTMRAPHLLGDGWDSYRWYQTAEARDKAFEHMQWKLPYYQRGDNPNYILTKINK</sequence>
<dbReference type="RefSeq" id="WP_096526903.1">
    <property type="nucleotide sequence ID" value="NZ_AP014836.1"/>
</dbReference>
<gene>
    <name evidence="1" type="ORF">TAO_0982</name>
</gene>
<accession>A0A1Q2SMK4</accession>
<protein>
    <submittedName>
        <fullName evidence="1">Hypothetical conserved protein</fullName>
    </submittedName>
</protein>
<keyword evidence="2" id="KW-1185">Reference proteome</keyword>
<reference evidence="1 2" key="1">
    <citation type="journal article" date="2017" name="ISME J.">
        <title>An acid-tolerant ammonia-oxidizing ?-proteobacterium from soil.</title>
        <authorList>
            <person name="Hayatsu M."/>
            <person name="Tago K."/>
            <person name="Uchiyama I."/>
            <person name="Toyoda A."/>
            <person name="Wang Y."/>
            <person name="Shimomura Y."/>
            <person name="Okubo T."/>
            <person name="Kurisu F."/>
            <person name="Hirono Y."/>
            <person name="Nonaka K."/>
            <person name="Akiyama H."/>
            <person name="Itoh T."/>
            <person name="Takami H."/>
        </authorList>
    </citation>
    <scope>NUCLEOTIDE SEQUENCE [LARGE SCALE GENOMIC DNA]</scope>
    <source>
        <strain evidence="1 2">TAO100</strain>
    </source>
</reference>
<dbReference type="Proteomes" id="UP000243679">
    <property type="component" value="Chromosome"/>
</dbReference>
<dbReference type="EMBL" id="AP014836">
    <property type="protein sequence ID" value="BAW80352.1"/>
    <property type="molecule type" value="Genomic_DNA"/>
</dbReference>
<dbReference type="AlphaFoldDB" id="A0A1Q2SMK4"/>
<evidence type="ECO:0000313" key="2">
    <source>
        <dbReference type="Proteomes" id="UP000243679"/>
    </source>
</evidence>
<dbReference type="KEGG" id="ntt:TAO_0982"/>
<evidence type="ECO:0000313" key="1">
    <source>
        <dbReference type="EMBL" id="BAW80352.1"/>
    </source>
</evidence>
<name>A0A1Q2SMK4_9GAMM</name>
<organism evidence="1 2">
    <name type="scientific">Candidatus Nitrosoglobus terrae</name>
    <dbReference type="NCBI Taxonomy" id="1630141"/>
    <lineage>
        <taxon>Bacteria</taxon>
        <taxon>Pseudomonadati</taxon>
        <taxon>Pseudomonadota</taxon>
        <taxon>Gammaproteobacteria</taxon>
        <taxon>Chromatiales</taxon>
        <taxon>Chromatiaceae</taxon>
        <taxon>Candidatus Nitrosoglobus</taxon>
    </lineage>
</organism>